<dbReference type="GO" id="GO:0042586">
    <property type="term" value="F:peptide deformylase activity"/>
    <property type="evidence" value="ECO:0007669"/>
    <property type="project" value="UniProtKB-UniRule"/>
</dbReference>
<organism evidence="7 8">
    <name type="scientific">Cyanobacterium stanieri (strain ATCC 29140 / PCC 7202)</name>
    <dbReference type="NCBI Taxonomy" id="292563"/>
    <lineage>
        <taxon>Bacteria</taxon>
        <taxon>Bacillati</taxon>
        <taxon>Cyanobacteriota</taxon>
        <taxon>Cyanophyceae</taxon>
        <taxon>Oscillatoriophycideae</taxon>
        <taxon>Chroococcales</taxon>
        <taxon>Geminocystaceae</taxon>
        <taxon>Cyanobacterium</taxon>
    </lineage>
</organism>
<feature type="binding site" evidence="6">
    <location>
        <position position="165"/>
    </location>
    <ligand>
        <name>Fe cation</name>
        <dbReference type="ChEBI" id="CHEBI:24875"/>
    </ligand>
</feature>
<feature type="binding site" evidence="6">
    <location>
        <position position="119"/>
    </location>
    <ligand>
        <name>Fe cation</name>
        <dbReference type="ChEBI" id="CHEBI:24875"/>
    </ligand>
</feature>
<evidence type="ECO:0000256" key="6">
    <source>
        <dbReference type="HAMAP-Rule" id="MF_00163"/>
    </source>
</evidence>
<keyword evidence="8" id="KW-1185">Reference proteome</keyword>
<dbReference type="eggNOG" id="COG0242">
    <property type="taxonomic scope" value="Bacteria"/>
</dbReference>
<dbReference type="GO" id="GO:0006412">
    <property type="term" value="P:translation"/>
    <property type="evidence" value="ECO:0007669"/>
    <property type="project" value="UniProtKB-UniRule"/>
</dbReference>
<comment type="similarity">
    <text evidence="1 6">Belongs to the polypeptide deformylase family.</text>
</comment>
<dbReference type="PANTHER" id="PTHR10458">
    <property type="entry name" value="PEPTIDE DEFORMYLASE"/>
    <property type="match status" value="1"/>
</dbReference>
<dbReference type="GO" id="GO:0046872">
    <property type="term" value="F:metal ion binding"/>
    <property type="evidence" value="ECO:0007669"/>
    <property type="project" value="UniProtKB-KW"/>
</dbReference>
<dbReference type="EMBL" id="CP003940">
    <property type="protein sequence ID" value="AFZ48053.1"/>
    <property type="molecule type" value="Genomic_DNA"/>
</dbReference>
<proteinExistence type="inferred from homology"/>
<dbReference type="EC" id="3.5.1.88" evidence="6"/>
<dbReference type="HOGENOM" id="CLU_061901_4_2_3"/>
<evidence type="ECO:0000256" key="2">
    <source>
        <dbReference type="ARBA" id="ARBA00022723"/>
    </source>
</evidence>
<reference evidence="8" key="1">
    <citation type="journal article" date="2013" name="Proc. Natl. Acad. Sci. U.S.A.">
        <title>Improving the coverage of the cyanobacterial phylum using diversity-driven genome sequencing.</title>
        <authorList>
            <person name="Shih P.M."/>
            <person name="Wu D."/>
            <person name="Latifi A."/>
            <person name="Axen S.D."/>
            <person name="Fewer D.P."/>
            <person name="Talla E."/>
            <person name="Calteau A."/>
            <person name="Cai F."/>
            <person name="Tandeau de Marsac N."/>
            <person name="Rippka R."/>
            <person name="Herdman M."/>
            <person name="Sivonen K."/>
            <person name="Coursin T."/>
            <person name="Laurent T."/>
            <person name="Goodwin L."/>
            <person name="Nolan M."/>
            <person name="Davenport K.W."/>
            <person name="Han C.S."/>
            <person name="Rubin E.M."/>
            <person name="Eisen J.A."/>
            <person name="Woyke T."/>
            <person name="Gugger M."/>
            <person name="Kerfeld C.A."/>
        </authorList>
    </citation>
    <scope>NUCLEOTIDE SEQUENCE [LARGE SCALE GENOMIC DNA]</scope>
    <source>
        <strain evidence="8">ATCC 29140 / PCC 7202</strain>
    </source>
</reference>
<dbReference type="KEGG" id="csn:Cyast_2103"/>
<dbReference type="PANTHER" id="PTHR10458:SF22">
    <property type="entry name" value="PEPTIDE DEFORMYLASE"/>
    <property type="match status" value="1"/>
</dbReference>
<keyword evidence="4 6" id="KW-0648">Protein biosynthesis</keyword>
<dbReference type="STRING" id="292563.Cyast_2103"/>
<evidence type="ECO:0000256" key="4">
    <source>
        <dbReference type="ARBA" id="ARBA00022917"/>
    </source>
</evidence>
<dbReference type="NCBIfam" id="TIGR00079">
    <property type="entry name" value="pept_deformyl"/>
    <property type="match status" value="1"/>
</dbReference>
<name>K9YPL9_CYASC</name>
<evidence type="ECO:0000313" key="8">
    <source>
        <dbReference type="Proteomes" id="UP000010483"/>
    </source>
</evidence>
<accession>K9YPL9</accession>
<dbReference type="NCBIfam" id="NF001159">
    <property type="entry name" value="PRK00150.1-3"/>
    <property type="match status" value="1"/>
</dbReference>
<dbReference type="AlphaFoldDB" id="K9YPL9"/>
<evidence type="ECO:0000313" key="7">
    <source>
        <dbReference type="EMBL" id="AFZ48053.1"/>
    </source>
</evidence>
<dbReference type="InterPro" id="IPR036821">
    <property type="entry name" value="Peptide_deformylase_sf"/>
</dbReference>
<dbReference type="Pfam" id="PF01327">
    <property type="entry name" value="Pep_deformylase"/>
    <property type="match status" value="1"/>
</dbReference>
<dbReference type="FunFam" id="3.90.45.10:FF:000005">
    <property type="entry name" value="Peptide deformylase"/>
    <property type="match status" value="1"/>
</dbReference>
<dbReference type="HAMAP" id="MF_00163">
    <property type="entry name" value="Pep_deformylase"/>
    <property type="match status" value="1"/>
</dbReference>
<dbReference type="PIRSF" id="PIRSF004749">
    <property type="entry name" value="Pep_def"/>
    <property type="match status" value="1"/>
</dbReference>
<dbReference type="Gene3D" id="3.90.45.10">
    <property type="entry name" value="Peptide deformylase"/>
    <property type="match status" value="1"/>
</dbReference>
<keyword evidence="3 6" id="KW-0378">Hydrolase</keyword>
<feature type="active site" evidence="6">
    <location>
        <position position="162"/>
    </location>
</feature>
<sequence length="199" mass="22478">MIKEKRLVQLTKKETMTLVVEKEKVKAPLKLHILGDKVLRQNAKRIAKIDQSVKDLALQMLQTMYAENGIGLAAPQVGVNKQMIVVDLQPDNETNPPLVMINPVIKKYSKDVCVLEEGCLSIPNVFFDVTRPSKIEVEFKNLEGKLQRIKAIGWMARVIQHEMDHLTGVLFVDRIKNNLALTQELTKQGLDINAVRSIS</sequence>
<evidence type="ECO:0000256" key="3">
    <source>
        <dbReference type="ARBA" id="ARBA00022801"/>
    </source>
</evidence>
<gene>
    <name evidence="6" type="primary">def</name>
    <name evidence="7" type="ordered locus">Cyast_2103</name>
</gene>
<dbReference type="CDD" id="cd00487">
    <property type="entry name" value="Pep_deformylase"/>
    <property type="match status" value="1"/>
</dbReference>
<comment type="cofactor">
    <cofactor evidence="6">
        <name>Fe(2+)</name>
        <dbReference type="ChEBI" id="CHEBI:29033"/>
    </cofactor>
    <text evidence="6">Binds 1 Fe(2+) ion.</text>
</comment>
<evidence type="ECO:0000256" key="1">
    <source>
        <dbReference type="ARBA" id="ARBA00010759"/>
    </source>
</evidence>
<comment type="catalytic activity">
    <reaction evidence="6">
        <text>N-terminal N-formyl-L-methionyl-[peptide] + H2O = N-terminal L-methionyl-[peptide] + formate</text>
        <dbReference type="Rhea" id="RHEA:24420"/>
        <dbReference type="Rhea" id="RHEA-COMP:10639"/>
        <dbReference type="Rhea" id="RHEA-COMP:10640"/>
        <dbReference type="ChEBI" id="CHEBI:15377"/>
        <dbReference type="ChEBI" id="CHEBI:15740"/>
        <dbReference type="ChEBI" id="CHEBI:49298"/>
        <dbReference type="ChEBI" id="CHEBI:64731"/>
        <dbReference type="EC" id="3.5.1.88"/>
    </reaction>
</comment>
<protein>
    <recommendedName>
        <fullName evidence="6">Peptide deformylase</fullName>
        <shortName evidence="6">PDF</shortName>
        <ecNumber evidence="6">3.5.1.88</ecNumber>
    </recommendedName>
    <alternativeName>
        <fullName evidence="6">Polypeptide deformylase</fullName>
    </alternativeName>
</protein>
<feature type="binding site" evidence="6">
    <location>
        <position position="161"/>
    </location>
    <ligand>
        <name>Fe cation</name>
        <dbReference type="ChEBI" id="CHEBI:24875"/>
    </ligand>
</feature>
<dbReference type="Proteomes" id="UP000010483">
    <property type="component" value="Chromosome"/>
</dbReference>
<dbReference type="SUPFAM" id="SSF56420">
    <property type="entry name" value="Peptide deformylase"/>
    <property type="match status" value="1"/>
</dbReference>
<keyword evidence="5 6" id="KW-0408">Iron</keyword>
<dbReference type="PRINTS" id="PR01576">
    <property type="entry name" value="PDEFORMYLASE"/>
</dbReference>
<dbReference type="PATRIC" id="fig|292563.3.peg.2196"/>
<evidence type="ECO:0000256" key="5">
    <source>
        <dbReference type="ARBA" id="ARBA00023004"/>
    </source>
</evidence>
<keyword evidence="2 6" id="KW-0479">Metal-binding</keyword>
<comment type="function">
    <text evidence="6">Removes the formyl group from the N-terminal Met of newly synthesized proteins. Requires at least a dipeptide for an efficient rate of reaction. N-terminal L-methionine is a prerequisite for activity but the enzyme has broad specificity at other positions.</text>
</comment>
<dbReference type="InterPro" id="IPR023635">
    <property type="entry name" value="Peptide_deformylase"/>
</dbReference>